<dbReference type="Proteomes" id="UP000245207">
    <property type="component" value="Unassembled WGS sequence"/>
</dbReference>
<sequence length="169" mass="19185">MELMHAADPTAIPANSPTCEILMILSCSQGSNTDKWVDNGTLKDKFPRVYALELDKSITVVAKKAQGISIDSLRRHPRGGVESEQWSQIQTLITDIQLTPMEDRWCWTLEGMGHFSVKSARVAIDKKILITTGDPTRWSKLLPKKVNILVWKMIMDRIPTRVNLGYSWY</sequence>
<name>A0A2U1LQ42_ARTAN</name>
<proteinExistence type="predicted"/>
<keyword evidence="1" id="KW-0548">Nucleotidyltransferase</keyword>
<dbReference type="AlphaFoldDB" id="A0A2U1LQ42"/>
<evidence type="ECO:0000313" key="1">
    <source>
        <dbReference type="EMBL" id="PWA51117.1"/>
    </source>
</evidence>
<organism evidence="1 2">
    <name type="scientific">Artemisia annua</name>
    <name type="common">Sweet wormwood</name>
    <dbReference type="NCBI Taxonomy" id="35608"/>
    <lineage>
        <taxon>Eukaryota</taxon>
        <taxon>Viridiplantae</taxon>
        <taxon>Streptophyta</taxon>
        <taxon>Embryophyta</taxon>
        <taxon>Tracheophyta</taxon>
        <taxon>Spermatophyta</taxon>
        <taxon>Magnoliopsida</taxon>
        <taxon>eudicotyledons</taxon>
        <taxon>Gunneridae</taxon>
        <taxon>Pentapetalae</taxon>
        <taxon>asterids</taxon>
        <taxon>campanulids</taxon>
        <taxon>Asterales</taxon>
        <taxon>Asteraceae</taxon>
        <taxon>Asteroideae</taxon>
        <taxon>Anthemideae</taxon>
        <taxon>Artemisiinae</taxon>
        <taxon>Artemisia</taxon>
    </lineage>
</organism>
<dbReference type="PANTHER" id="PTHR36617">
    <property type="entry name" value="PROTEIN, PUTATIVE-RELATED"/>
    <property type="match status" value="1"/>
</dbReference>
<accession>A0A2U1LQ42</accession>
<protein>
    <submittedName>
        <fullName evidence="1">RNA-directed DNA polymerase, eukaryota</fullName>
    </submittedName>
</protein>
<dbReference type="GO" id="GO:0003964">
    <property type="term" value="F:RNA-directed DNA polymerase activity"/>
    <property type="evidence" value="ECO:0007669"/>
    <property type="project" value="UniProtKB-KW"/>
</dbReference>
<reference evidence="1 2" key="1">
    <citation type="journal article" date="2018" name="Mol. Plant">
        <title>The genome of Artemisia annua provides insight into the evolution of Asteraceae family and artemisinin biosynthesis.</title>
        <authorList>
            <person name="Shen Q."/>
            <person name="Zhang L."/>
            <person name="Liao Z."/>
            <person name="Wang S."/>
            <person name="Yan T."/>
            <person name="Shi P."/>
            <person name="Liu M."/>
            <person name="Fu X."/>
            <person name="Pan Q."/>
            <person name="Wang Y."/>
            <person name="Lv Z."/>
            <person name="Lu X."/>
            <person name="Zhang F."/>
            <person name="Jiang W."/>
            <person name="Ma Y."/>
            <person name="Chen M."/>
            <person name="Hao X."/>
            <person name="Li L."/>
            <person name="Tang Y."/>
            <person name="Lv G."/>
            <person name="Zhou Y."/>
            <person name="Sun X."/>
            <person name="Brodelius P.E."/>
            <person name="Rose J.K.C."/>
            <person name="Tang K."/>
        </authorList>
    </citation>
    <scope>NUCLEOTIDE SEQUENCE [LARGE SCALE GENOMIC DNA]</scope>
    <source>
        <strain evidence="2">cv. Huhao1</strain>
        <tissue evidence="1">Leaf</tissue>
    </source>
</reference>
<keyword evidence="1" id="KW-0695">RNA-directed DNA polymerase</keyword>
<keyword evidence="1" id="KW-0808">Transferase</keyword>
<evidence type="ECO:0000313" key="2">
    <source>
        <dbReference type="Proteomes" id="UP000245207"/>
    </source>
</evidence>
<keyword evidence="2" id="KW-1185">Reference proteome</keyword>
<comment type="caution">
    <text evidence="1">The sequence shown here is derived from an EMBL/GenBank/DDBJ whole genome shotgun (WGS) entry which is preliminary data.</text>
</comment>
<dbReference type="EMBL" id="PKPP01008277">
    <property type="protein sequence ID" value="PWA51117.1"/>
    <property type="molecule type" value="Genomic_DNA"/>
</dbReference>
<dbReference type="PANTHER" id="PTHR36617:SF15">
    <property type="entry name" value="REVERSE TRANSCRIPTASE ZINC-BINDING DOMAIN-CONTAINING PROTEIN"/>
    <property type="match status" value="1"/>
</dbReference>
<gene>
    <name evidence="1" type="ORF">CTI12_AA466500</name>
</gene>